<proteinExistence type="predicted"/>
<protein>
    <submittedName>
        <fullName evidence="1">Uncharacterized protein</fullName>
    </submittedName>
</protein>
<name>A0A0U3E1U2_9CAUD</name>
<dbReference type="EMBL" id="KU245542">
    <property type="protein sequence ID" value="ALT58095.1"/>
    <property type="molecule type" value="Genomic_DNA"/>
</dbReference>
<evidence type="ECO:0000313" key="1">
    <source>
        <dbReference type="EMBL" id="ALT58095.1"/>
    </source>
</evidence>
<dbReference type="Proteomes" id="UP000224832">
    <property type="component" value="Segment"/>
</dbReference>
<organism evidence="1 2">
    <name type="scientific">Pseudomonas phage SM1</name>
    <dbReference type="NCBI Taxonomy" id="1772332"/>
    <lineage>
        <taxon>Viruses</taxon>
        <taxon>Duplodnaviria</taxon>
        <taxon>Heunggongvirae</taxon>
        <taxon>Uroviricota</taxon>
        <taxon>Caudoviricetes</taxon>
        <taxon>Samunavirus</taxon>
        <taxon>Samunavirus SM1</taxon>
    </lineage>
</organism>
<accession>A0A0U3E1U2</accession>
<sequence length="62" mass="7420">MRGGRETFYMERLLYRRVRSGYRVVERGVSCSHKHVPSFGKAVPGWRRAHYKYPNSPYSRRS</sequence>
<keyword evidence="2" id="KW-1185">Reference proteome</keyword>
<gene>
    <name evidence="1" type="ORF">SM1_0103</name>
</gene>
<evidence type="ECO:0000313" key="2">
    <source>
        <dbReference type="Proteomes" id="UP000224832"/>
    </source>
</evidence>
<reference evidence="1 2" key="1">
    <citation type="submission" date="2015-12" db="EMBL/GenBank/DDBJ databases">
        <title>In silico genomic study of Pseudomonas phage SM1.</title>
        <authorList>
            <person name="Zawawi N.A.M."/>
            <person name="Mat-Arip Y."/>
            <person name="Wan-Jauhari W.K."/>
            <person name="Fauzi A.A."/>
            <person name="Yee F.J."/>
        </authorList>
    </citation>
    <scope>NUCLEOTIDE SEQUENCE [LARGE SCALE GENOMIC DNA]</scope>
</reference>